<accession>A0A914EG33</accession>
<organism evidence="1 2">
    <name type="scientific">Acrobeloides nanus</name>
    <dbReference type="NCBI Taxonomy" id="290746"/>
    <lineage>
        <taxon>Eukaryota</taxon>
        <taxon>Metazoa</taxon>
        <taxon>Ecdysozoa</taxon>
        <taxon>Nematoda</taxon>
        <taxon>Chromadorea</taxon>
        <taxon>Rhabditida</taxon>
        <taxon>Tylenchina</taxon>
        <taxon>Cephalobomorpha</taxon>
        <taxon>Cephaloboidea</taxon>
        <taxon>Cephalobidae</taxon>
        <taxon>Acrobeloides</taxon>
    </lineage>
</organism>
<evidence type="ECO:0000313" key="1">
    <source>
        <dbReference type="Proteomes" id="UP000887540"/>
    </source>
</evidence>
<dbReference type="WBParaSite" id="ACRNAN_scaffold7614.g25894.t1">
    <property type="protein sequence ID" value="ACRNAN_scaffold7614.g25894.t1"/>
    <property type="gene ID" value="ACRNAN_scaffold7614.g25894"/>
</dbReference>
<name>A0A914EG33_9BILA</name>
<dbReference type="Proteomes" id="UP000887540">
    <property type="component" value="Unplaced"/>
</dbReference>
<dbReference type="AlphaFoldDB" id="A0A914EG33"/>
<protein>
    <submittedName>
        <fullName evidence="2">Uncharacterized protein</fullName>
    </submittedName>
</protein>
<keyword evidence="1" id="KW-1185">Reference proteome</keyword>
<sequence length="209" mass="24550">MNPPKILPENFVLVLSFLSPEEIEPDEEIVKRLRFVNQQFNQLIQDYVNHLPRKEIKDTATLSDNLIELSVPEQEFKLAKWGKCWFFRELQVKQLKETIKALKKHATENGPIVACETTFEILSPKEFNLWKTDPQLFDQLITTMDLLSFNIEKVEPDNAAYLIENPSLFHSAHAKKLNIYLGYNGLDMRKGKNWVLVENRYPINFRYPI</sequence>
<reference evidence="2" key="1">
    <citation type="submission" date="2022-11" db="UniProtKB">
        <authorList>
            <consortium name="WormBaseParasite"/>
        </authorList>
    </citation>
    <scope>IDENTIFICATION</scope>
</reference>
<proteinExistence type="predicted"/>
<evidence type="ECO:0000313" key="2">
    <source>
        <dbReference type="WBParaSite" id="ACRNAN_scaffold7614.g25894.t1"/>
    </source>
</evidence>